<dbReference type="EMBL" id="JBHUDM010000001">
    <property type="protein sequence ID" value="MFD1641221.1"/>
    <property type="molecule type" value="Genomic_DNA"/>
</dbReference>
<dbReference type="Proteomes" id="UP001597052">
    <property type="component" value="Unassembled WGS sequence"/>
</dbReference>
<protein>
    <submittedName>
        <fullName evidence="4">Helix-turn-helix domain-containing protein</fullName>
    </submittedName>
</protein>
<gene>
    <name evidence="4" type="ORF">ACFSBW_04945</name>
</gene>
<reference evidence="4 5" key="1">
    <citation type="journal article" date="2019" name="Int. J. Syst. Evol. Microbiol.">
        <title>The Global Catalogue of Microorganisms (GCM) 10K type strain sequencing project: providing services to taxonomists for standard genome sequencing and annotation.</title>
        <authorList>
            <consortium name="The Broad Institute Genomics Platform"/>
            <consortium name="The Broad Institute Genome Sequencing Center for Infectious Disease"/>
            <person name="Wu L."/>
            <person name="Ma J."/>
        </authorList>
    </citation>
    <scope>NUCLEOTIDE SEQUENCE [LARGE SCALE GENOMIC DNA]</scope>
    <source>
        <strain evidence="4 5">CGMCC 1.10593</strain>
    </source>
</reference>
<evidence type="ECO:0000256" key="1">
    <source>
        <dbReference type="ARBA" id="ARBA00023015"/>
    </source>
</evidence>
<accession>A0ABD6D8C7</accession>
<sequence length="217" mass="24325">MSVTAKIHIDHDRLTLAPTLQRLDDVDIRAITHGNTAPGATVFPFLIEYNDREQLEQALADDQTVEAYDLIDWTDHTGIYYIEFTPETKLISTVVTDVNGFLVHTEAVRSGWLVHLLLPDRNALNEIWEYATENDISLDIIEIYGNSGTGDEVSYGLTEEQRIALKTVYEGGYFNEPRDISLNEAAAEIGLSSTAMSGRLRRGMRNLISATLFDDET</sequence>
<dbReference type="Pfam" id="PF04967">
    <property type="entry name" value="HTH_10"/>
    <property type="match status" value="1"/>
</dbReference>
<name>A0ABD6D8C7_9EURY</name>
<feature type="domain" description="HTH bat-type" evidence="3">
    <location>
        <begin position="157"/>
        <end position="208"/>
    </location>
</feature>
<organism evidence="4 5">
    <name type="scientific">Halohasta litorea</name>
    <dbReference type="NCBI Taxonomy" id="869891"/>
    <lineage>
        <taxon>Archaea</taxon>
        <taxon>Methanobacteriati</taxon>
        <taxon>Methanobacteriota</taxon>
        <taxon>Stenosarchaea group</taxon>
        <taxon>Halobacteria</taxon>
        <taxon>Halobacteriales</taxon>
        <taxon>Haloferacaceae</taxon>
        <taxon>Halohasta</taxon>
    </lineage>
</organism>
<keyword evidence="5" id="KW-1185">Reference proteome</keyword>
<proteinExistence type="predicted"/>
<dbReference type="PANTHER" id="PTHR34236:SF1">
    <property type="entry name" value="DIMETHYL SULFOXIDE REDUCTASE TRANSCRIPTIONAL ACTIVATOR"/>
    <property type="match status" value="1"/>
</dbReference>
<dbReference type="RefSeq" id="WP_256394923.1">
    <property type="nucleotide sequence ID" value="NZ_JANHDJ010000001.1"/>
</dbReference>
<keyword evidence="1" id="KW-0805">Transcription regulation</keyword>
<evidence type="ECO:0000313" key="5">
    <source>
        <dbReference type="Proteomes" id="UP001597052"/>
    </source>
</evidence>
<comment type="caution">
    <text evidence="4">The sequence shown here is derived from an EMBL/GenBank/DDBJ whole genome shotgun (WGS) entry which is preliminary data.</text>
</comment>
<evidence type="ECO:0000313" key="4">
    <source>
        <dbReference type="EMBL" id="MFD1641221.1"/>
    </source>
</evidence>
<evidence type="ECO:0000259" key="3">
    <source>
        <dbReference type="Pfam" id="PF04967"/>
    </source>
</evidence>
<keyword evidence="2" id="KW-0804">Transcription</keyword>
<dbReference type="InterPro" id="IPR007050">
    <property type="entry name" value="HTH_bacterioopsin"/>
</dbReference>
<dbReference type="AlphaFoldDB" id="A0ABD6D8C7"/>
<evidence type="ECO:0000256" key="2">
    <source>
        <dbReference type="ARBA" id="ARBA00023163"/>
    </source>
</evidence>
<dbReference type="PANTHER" id="PTHR34236">
    <property type="entry name" value="DIMETHYL SULFOXIDE REDUCTASE TRANSCRIPTIONAL ACTIVATOR"/>
    <property type="match status" value="1"/>
</dbReference>